<dbReference type="OrthoDB" id="2959394at2"/>
<keyword evidence="3" id="KW-1185">Reference proteome</keyword>
<dbReference type="AlphaFoldDB" id="A0A163R9W8"/>
<dbReference type="RefSeq" id="WP_066242347.1">
    <property type="nucleotide sequence ID" value="NZ_LRFC01000023.1"/>
</dbReference>
<dbReference type="EMBL" id="LRFC01000023">
    <property type="protein sequence ID" value="KZE66421.1"/>
    <property type="molecule type" value="Genomic_DNA"/>
</dbReference>
<keyword evidence="1" id="KW-0812">Transmembrane</keyword>
<evidence type="ECO:0000313" key="3">
    <source>
        <dbReference type="Proteomes" id="UP000076567"/>
    </source>
</evidence>
<protein>
    <submittedName>
        <fullName evidence="2">Uncharacterized protein</fullName>
    </submittedName>
</protein>
<name>A0A163R9W8_9BACL</name>
<evidence type="ECO:0000256" key="1">
    <source>
        <dbReference type="SAM" id="Phobius"/>
    </source>
</evidence>
<organism evidence="2 3">
    <name type="scientific">Fictibacillus phosphorivorans</name>
    <dbReference type="NCBI Taxonomy" id="1221500"/>
    <lineage>
        <taxon>Bacteria</taxon>
        <taxon>Bacillati</taxon>
        <taxon>Bacillota</taxon>
        <taxon>Bacilli</taxon>
        <taxon>Bacillales</taxon>
        <taxon>Fictibacillaceae</taxon>
        <taxon>Fictibacillus</taxon>
    </lineage>
</organism>
<comment type="caution">
    <text evidence="2">The sequence shown here is derived from an EMBL/GenBank/DDBJ whole genome shotgun (WGS) entry which is preliminary data.</text>
</comment>
<keyword evidence="1" id="KW-0472">Membrane</keyword>
<reference evidence="3" key="1">
    <citation type="submission" date="2016-01" db="EMBL/GenBank/DDBJ databases">
        <title>Draft genome of Chromobacterium sp. F49.</title>
        <authorList>
            <person name="Hong K.W."/>
        </authorList>
    </citation>
    <scope>NUCLEOTIDE SEQUENCE [LARGE SCALE GENOMIC DNA]</scope>
    <source>
        <strain evidence="3">P7IIIA</strain>
    </source>
</reference>
<feature type="transmembrane region" description="Helical" evidence="1">
    <location>
        <begin position="7"/>
        <end position="24"/>
    </location>
</feature>
<dbReference type="Proteomes" id="UP000076567">
    <property type="component" value="Unassembled WGS sequence"/>
</dbReference>
<proteinExistence type="predicted"/>
<evidence type="ECO:0000313" key="2">
    <source>
        <dbReference type="EMBL" id="KZE66421.1"/>
    </source>
</evidence>
<sequence length="287" mass="32908">MKWKISIYLLIIILVIGIIYQPFIKKEARESITFFPLDSSFSFSKAITDLSFVNGTPSSYELLWKVNSETSERVYLRQDIAMIFENGKLNNKMTEWKTSAKSIDLEKDINSSNAALWEAISYHQGEIHVDEEKYRSVQQMSNDYLYTSVIGQAFAGFKAPNNALERRSKNALDEKTNQYLQRILTQAANYYQIDLNNYNVISLESLTDYNAKPLPGFTQAKSQEIIGKLWEGLYKNYFLGITTKNGQKVSPIGSSMPFILISKDKKYLFVLLQTANGENIQLIQYIS</sequence>
<keyword evidence="1" id="KW-1133">Transmembrane helix</keyword>
<gene>
    <name evidence="2" type="ORF">AWM68_08670</name>
</gene>
<accession>A0A163R9W8</accession>